<gene>
    <name evidence="2" type="ORF">LCGC14_1097980</name>
</gene>
<reference evidence="2" key="1">
    <citation type="journal article" date="2015" name="Nature">
        <title>Complex archaea that bridge the gap between prokaryotes and eukaryotes.</title>
        <authorList>
            <person name="Spang A."/>
            <person name="Saw J.H."/>
            <person name="Jorgensen S.L."/>
            <person name="Zaremba-Niedzwiedzka K."/>
            <person name="Martijn J."/>
            <person name="Lind A.E."/>
            <person name="van Eijk R."/>
            <person name="Schleper C."/>
            <person name="Guy L."/>
            <person name="Ettema T.J."/>
        </authorList>
    </citation>
    <scope>NUCLEOTIDE SEQUENCE</scope>
</reference>
<organism evidence="2">
    <name type="scientific">marine sediment metagenome</name>
    <dbReference type="NCBI Taxonomy" id="412755"/>
    <lineage>
        <taxon>unclassified sequences</taxon>
        <taxon>metagenomes</taxon>
        <taxon>ecological metagenomes</taxon>
    </lineage>
</organism>
<evidence type="ECO:0000256" key="1">
    <source>
        <dbReference type="SAM" id="MobiDB-lite"/>
    </source>
</evidence>
<feature type="region of interest" description="Disordered" evidence="1">
    <location>
        <begin position="112"/>
        <end position="146"/>
    </location>
</feature>
<comment type="caution">
    <text evidence="2">The sequence shown here is derived from an EMBL/GenBank/DDBJ whole genome shotgun (WGS) entry which is preliminary data.</text>
</comment>
<accession>A0A0F9QGG6</accession>
<dbReference type="EMBL" id="LAZR01004927">
    <property type="protein sequence ID" value="KKN04388.1"/>
    <property type="molecule type" value="Genomic_DNA"/>
</dbReference>
<sequence length="256" mass="27963">MLIKMAIIGAILLGGGVLFANEINQFLPETSVNLLDSVKNDFGKIKDDTVQSTETRVKGTIVTVTNEVNNIQEKSSELLSKSAKEVADSTQKGIKEVTDSTQKGIKEITKSTQETIFGGNGNNQNTNSNEEHEDGNSSTMPDNGNTVTQTDDENIISFETLSLKITQQSGDGVMLQYEDTSGKTISVSVTLRTTERELFSGIFYSSMFETLVNDASNTAYFIDMVVEHQEYGTISSSVYNPRDSSNTIINGVFFQS</sequence>
<name>A0A0F9QGG6_9ZZZZ</name>
<feature type="compositionally biased region" description="Polar residues" evidence="1">
    <location>
        <begin position="136"/>
        <end position="146"/>
    </location>
</feature>
<proteinExistence type="predicted"/>
<evidence type="ECO:0000313" key="2">
    <source>
        <dbReference type="EMBL" id="KKN04388.1"/>
    </source>
</evidence>
<dbReference type="AlphaFoldDB" id="A0A0F9QGG6"/>
<protein>
    <submittedName>
        <fullName evidence="2">Uncharacterized protein</fullName>
    </submittedName>
</protein>